<dbReference type="InterPro" id="IPR046341">
    <property type="entry name" value="SET_dom_sf"/>
</dbReference>
<feature type="domain" description="SET" evidence="5">
    <location>
        <begin position="103"/>
        <end position="304"/>
    </location>
</feature>
<feature type="region of interest" description="Disordered" evidence="4">
    <location>
        <begin position="1"/>
        <end position="30"/>
    </location>
</feature>
<dbReference type="InterPro" id="IPR036464">
    <property type="entry name" value="Rubisco_LSMT_subst-bd_sf"/>
</dbReference>
<protein>
    <recommendedName>
        <fullName evidence="5">SET domain-containing protein</fullName>
    </recommendedName>
</protein>
<dbReference type="OMA" id="CPFEYAI"/>
<dbReference type="SUPFAM" id="SSF82199">
    <property type="entry name" value="SET domain"/>
    <property type="match status" value="1"/>
</dbReference>
<evidence type="ECO:0000256" key="4">
    <source>
        <dbReference type="SAM" id="MobiDB-lite"/>
    </source>
</evidence>
<dbReference type="Pfam" id="PF09273">
    <property type="entry name" value="Rubis-subs-bind"/>
    <property type="match status" value="1"/>
</dbReference>
<keyword evidence="1" id="KW-0489">Methyltransferase</keyword>
<dbReference type="PANTHER" id="PTHR13271">
    <property type="entry name" value="UNCHARACTERIZED PUTATIVE METHYLTRANSFERASE"/>
    <property type="match status" value="1"/>
</dbReference>
<dbReference type="Pfam" id="PF00856">
    <property type="entry name" value="SET"/>
    <property type="match status" value="1"/>
</dbReference>
<dbReference type="AlphaFoldDB" id="A0A0L0HK29"/>
<dbReference type="PROSITE" id="PS50280">
    <property type="entry name" value="SET"/>
    <property type="match status" value="1"/>
</dbReference>
<keyword evidence="2" id="KW-0808">Transferase</keyword>
<dbReference type="GO" id="GO:0016279">
    <property type="term" value="F:protein-lysine N-methyltransferase activity"/>
    <property type="evidence" value="ECO:0007669"/>
    <property type="project" value="InterPro"/>
</dbReference>
<dbReference type="Gene3D" id="3.90.1420.10">
    <property type="entry name" value="Rubisco LSMT, substrate-binding domain"/>
    <property type="match status" value="1"/>
</dbReference>
<proteinExistence type="predicted"/>
<name>A0A0L0HK29_SPIPD</name>
<evidence type="ECO:0000256" key="3">
    <source>
        <dbReference type="ARBA" id="ARBA00022691"/>
    </source>
</evidence>
<dbReference type="OrthoDB" id="42889at2759"/>
<dbReference type="CDD" id="cd19180">
    <property type="entry name" value="SET_SpSET10-like"/>
    <property type="match status" value="1"/>
</dbReference>
<evidence type="ECO:0000256" key="1">
    <source>
        <dbReference type="ARBA" id="ARBA00022603"/>
    </source>
</evidence>
<evidence type="ECO:0000259" key="5">
    <source>
        <dbReference type="PROSITE" id="PS50280"/>
    </source>
</evidence>
<keyword evidence="7" id="KW-1185">Reference proteome</keyword>
<dbReference type="InterPro" id="IPR001214">
    <property type="entry name" value="SET_dom"/>
</dbReference>
<dbReference type="VEuPathDB" id="FungiDB:SPPG_04331"/>
<evidence type="ECO:0000313" key="7">
    <source>
        <dbReference type="Proteomes" id="UP000053201"/>
    </source>
</evidence>
<dbReference type="RefSeq" id="XP_016609279.1">
    <property type="nucleotide sequence ID" value="XM_016752572.1"/>
</dbReference>
<dbReference type="GO" id="GO:0032259">
    <property type="term" value="P:methylation"/>
    <property type="evidence" value="ECO:0007669"/>
    <property type="project" value="UniProtKB-KW"/>
</dbReference>
<dbReference type="InterPro" id="IPR044432">
    <property type="entry name" value="Set10/Efm1_SET"/>
</dbReference>
<dbReference type="eggNOG" id="KOG1337">
    <property type="taxonomic scope" value="Eukaryota"/>
</dbReference>
<dbReference type="PANTHER" id="PTHR13271:SF151">
    <property type="entry name" value="SET DOMAIN-CONTAINING PROTEIN 4"/>
    <property type="match status" value="1"/>
</dbReference>
<dbReference type="Gene3D" id="3.90.1410.10">
    <property type="entry name" value="set domain protein methyltransferase, domain 1"/>
    <property type="match status" value="1"/>
</dbReference>
<dbReference type="SUPFAM" id="SSF81822">
    <property type="entry name" value="RuBisCo LSMT C-terminal, substrate-binding domain"/>
    <property type="match status" value="1"/>
</dbReference>
<reference evidence="6 7" key="1">
    <citation type="submission" date="2009-08" db="EMBL/GenBank/DDBJ databases">
        <title>The Genome Sequence of Spizellomyces punctatus strain DAOM BR117.</title>
        <authorList>
            <consortium name="The Broad Institute Genome Sequencing Platform"/>
            <person name="Russ C."/>
            <person name="Cuomo C."/>
            <person name="Shea T."/>
            <person name="Young S.K."/>
            <person name="Zeng Q."/>
            <person name="Koehrsen M."/>
            <person name="Haas B."/>
            <person name="Borodovsky M."/>
            <person name="Guigo R."/>
            <person name="Alvarado L."/>
            <person name="Berlin A."/>
            <person name="Bochicchio J."/>
            <person name="Borenstein D."/>
            <person name="Chapman S."/>
            <person name="Chen Z."/>
            <person name="Engels R."/>
            <person name="Freedman E."/>
            <person name="Gellesch M."/>
            <person name="Goldberg J."/>
            <person name="Griggs A."/>
            <person name="Gujja S."/>
            <person name="Heiman D."/>
            <person name="Hepburn T."/>
            <person name="Howarth C."/>
            <person name="Jen D."/>
            <person name="Larson L."/>
            <person name="Lewis B."/>
            <person name="Mehta T."/>
            <person name="Park D."/>
            <person name="Pearson M."/>
            <person name="Roberts A."/>
            <person name="Saif S."/>
            <person name="Shenoy N."/>
            <person name="Sisk P."/>
            <person name="Stolte C."/>
            <person name="Sykes S."/>
            <person name="Thomson T."/>
            <person name="Walk T."/>
            <person name="White J."/>
            <person name="Yandava C."/>
            <person name="Burger G."/>
            <person name="Gray M.W."/>
            <person name="Holland P.W.H."/>
            <person name="King N."/>
            <person name="Lang F.B.F."/>
            <person name="Roger A.J."/>
            <person name="Ruiz-Trillo I."/>
            <person name="Lander E."/>
            <person name="Nusbaum C."/>
        </authorList>
    </citation>
    <scope>NUCLEOTIDE SEQUENCE [LARGE SCALE GENOMIC DNA]</scope>
    <source>
        <strain evidence="6 7">DAOM BR117</strain>
    </source>
</reference>
<dbReference type="STRING" id="645134.A0A0L0HK29"/>
<organism evidence="6 7">
    <name type="scientific">Spizellomyces punctatus (strain DAOM BR117)</name>
    <dbReference type="NCBI Taxonomy" id="645134"/>
    <lineage>
        <taxon>Eukaryota</taxon>
        <taxon>Fungi</taxon>
        <taxon>Fungi incertae sedis</taxon>
        <taxon>Chytridiomycota</taxon>
        <taxon>Chytridiomycota incertae sedis</taxon>
        <taxon>Chytridiomycetes</taxon>
        <taxon>Spizellomycetales</taxon>
        <taxon>Spizellomycetaceae</taxon>
        <taxon>Spizellomyces</taxon>
    </lineage>
</organism>
<dbReference type="InParanoid" id="A0A0L0HK29"/>
<dbReference type="InterPro" id="IPR050600">
    <property type="entry name" value="SETD3_SETD6_MTase"/>
</dbReference>
<evidence type="ECO:0000256" key="2">
    <source>
        <dbReference type="ARBA" id="ARBA00022679"/>
    </source>
</evidence>
<sequence length="626" mass="71076">MTTVEKRKSNPLPDRLEKKLKSSDTRETAEKYSECVRDLLKWAVEQGADVDNLDFREEAGDDPFNATRTVYARRAISCNSPIAQIPAHLILSEATARTSHLGARLTKHFVDNPATYSLLSQSNRDPYAPGLILLSAYLIYERYENPTSFWRPYLEVLPRRYELPIWWEEEEIDRLLGGTGLKHIVRERRKVLETGLKVLQDVCGDLFKKHSLTWENMLWAYSAISSRAFPRSRNDTSREDREHAAEEAVEVAEGTSELCLYPILDMLNHRRGERIEWQIADKTSVTFVTLDNIEAGAQIFNNYGAKGNENLLGNYGFVLSPNPEDYVKVALNIYDSDPLAEKKRDMLACKTPNRLVHLLFAGDDEVELPKDLLTVTRILVMNSCELSATWKDDAIVGSRNEIATLATLWSLMSKKLSDLSNVVVQEDGKYRTRMVRTYRDGQSTILKHNMNLCRTTLQKFFERARADHYRDVVPPTSSNALTTLLFLNLTNEHLSHPFISAVDTLQASLQEDFAETFDEDTLLCIALLFEKTNKDSVWKQVLPDLLQPQEVESILAEQKEDIVEHFEDVVMPVLQVGGDLCNWIQVNDFLWAAAVLGKYGVALPGDMVDGIEGFGLVMVPQKLLLG</sequence>
<dbReference type="InterPro" id="IPR015353">
    <property type="entry name" value="Rubisco_LSMT_subst-bd"/>
</dbReference>
<dbReference type="EMBL" id="KQ257455">
    <property type="protein sequence ID" value="KND01240.1"/>
    <property type="molecule type" value="Genomic_DNA"/>
</dbReference>
<evidence type="ECO:0000313" key="6">
    <source>
        <dbReference type="EMBL" id="KND01240.1"/>
    </source>
</evidence>
<dbReference type="GeneID" id="27687786"/>
<keyword evidence="3" id="KW-0949">S-adenosyl-L-methionine</keyword>
<dbReference type="FunCoup" id="A0A0L0HK29">
    <property type="interactions" value="359"/>
</dbReference>
<gene>
    <name evidence="6" type="ORF">SPPG_04331</name>
</gene>
<accession>A0A0L0HK29</accession>
<dbReference type="Proteomes" id="UP000053201">
    <property type="component" value="Unassembled WGS sequence"/>
</dbReference>